<protein>
    <recommendedName>
        <fullName evidence="1">KRAB domain-containing protein</fullName>
    </recommendedName>
</protein>
<dbReference type="Gene3D" id="6.10.140.140">
    <property type="match status" value="1"/>
</dbReference>
<evidence type="ECO:0000313" key="3">
    <source>
        <dbReference type="Proteomes" id="UP000472240"/>
    </source>
</evidence>
<dbReference type="InterPro" id="IPR050169">
    <property type="entry name" value="Krueppel_C2H2_ZnF"/>
</dbReference>
<dbReference type="AlphaFoldDB" id="A0A671EFW2"/>
<keyword evidence="3" id="KW-1185">Reference proteome</keyword>
<dbReference type="PANTHER" id="PTHR23232:SF158">
    <property type="entry name" value="KRAB DOMAIN-CONTAINING PROTEIN 5"/>
    <property type="match status" value="1"/>
</dbReference>
<dbReference type="PROSITE" id="PS50805">
    <property type="entry name" value="KRAB"/>
    <property type="match status" value="1"/>
</dbReference>
<reference evidence="2 3" key="2">
    <citation type="journal article" date="2018" name="Annu Rev Anim Biosci">
        <title>Bat Biology, Genomes, and the Bat1K Project: To Generate Chromosome-Level Genomes for All Living Bat Species.</title>
        <authorList>
            <person name="Teeling E.C."/>
            <person name="Vernes S.C."/>
            <person name="Davalos L.M."/>
            <person name="Ray D.A."/>
            <person name="Gilbert M.T.P."/>
            <person name="Myers E."/>
        </authorList>
    </citation>
    <scope>NUCLEOTIDE SEQUENCE</scope>
</reference>
<dbReference type="Ensembl" id="ENSRFET00010010247.1">
    <property type="protein sequence ID" value="ENSRFEP00010009352.1"/>
    <property type="gene ID" value="ENSRFEG00010006355.1"/>
</dbReference>
<dbReference type="InterPro" id="IPR036051">
    <property type="entry name" value="KRAB_dom_sf"/>
</dbReference>
<reference evidence="2 3" key="1">
    <citation type="journal article" date="2015" name="Annu Rev Anim Biosci">
        <title>The Genome 10K Project: a way forward.</title>
        <authorList>
            <person name="Koepfli K.P."/>
            <person name="Paten B."/>
            <person name="O'Brien S.J."/>
            <person name="Koepfli K.P."/>
            <person name="Paten B."/>
            <person name="Antunes A."/>
            <person name="Belov K."/>
            <person name="Bustamante C."/>
            <person name="Castoe T.A."/>
            <person name="Clawson H."/>
            <person name="Crawford A.J."/>
            <person name="Diekhans M."/>
            <person name="Distel D."/>
            <person name="Durbin R."/>
            <person name="Earl D."/>
            <person name="Fujita M.K."/>
            <person name="Gamble T."/>
            <person name="Georges A."/>
            <person name="Gemmell N."/>
            <person name="Gilbert M.T."/>
            <person name="Graves J.M."/>
            <person name="Green R.E."/>
            <person name="Hickey G."/>
            <person name="Jarvis E.D."/>
            <person name="Johnson W."/>
            <person name="Komissarov A."/>
            <person name="Korf I."/>
            <person name="Kuhn R."/>
            <person name="Larkin D.M."/>
            <person name="Lewin H."/>
            <person name="Lopez J.V."/>
            <person name="Ma J."/>
            <person name="Marques-Bonet T."/>
            <person name="Miller W."/>
            <person name="Murphy R."/>
            <person name="Pevzner P."/>
            <person name="Shapiro B."/>
            <person name="Steiner C."/>
            <person name="Tamazian G."/>
            <person name="Venkatesh B."/>
            <person name="Wang J."/>
            <person name="Wayne R."/>
            <person name="Wiley E."/>
            <person name="Yang H."/>
            <person name="Zhang G."/>
            <person name="Haussler D."/>
            <person name="Ryder O."/>
            <person name="O'Brien S.J."/>
        </authorList>
    </citation>
    <scope>NUCLEOTIDE SEQUENCE</scope>
</reference>
<dbReference type="InterPro" id="IPR001909">
    <property type="entry name" value="KRAB"/>
</dbReference>
<sequence length="76" mass="8788">MALFQGQLTFKDMFIEFSQEEWECLDCAQRALYRDVMSENYRNLLSLGEGNFPPEIGDRQLLVDCIMNSVSVTENS</sequence>
<accession>A0A671EFW2</accession>
<dbReference type="CDD" id="cd07765">
    <property type="entry name" value="KRAB_A-box"/>
    <property type="match status" value="1"/>
</dbReference>
<dbReference type="SUPFAM" id="SSF109640">
    <property type="entry name" value="KRAB domain (Kruppel-associated box)"/>
    <property type="match status" value="1"/>
</dbReference>
<reference evidence="2" key="4">
    <citation type="submission" date="2025-08" db="UniProtKB">
        <authorList>
            <consortium name="Ensembl"/>
        </authorList>
    </citation>
    <scope>IDENTIFICATION</scope>
</reference>
<dbReference type="SMART" id="SM00349">
    <property type="entry name" value="KRAB"/>
    <property type="match status" value="1"/>
</dbReference>
<evidence type="ECO:0000313" key="2">
    <source>
        <dbReference type="Ensembl" id="ENSRFEP00010009352.1"/>
    </source>
</evidence>
<dbReference type="PANTHER" id="PTHR23232">
    <property type="entry name" value="KRAB DOMAIN C2H2 ZINC FINGER"/>
    <property type="match status" value="1"/>
</dbReference>
<evidence type="ECO:0000259" key="1">
    <source>
        <dbReference type="PROSITE" id="PS50805"/>
    </source>
</evidence>
<dbReference type="Proteomes" id="UP000472240">
    <property type="component" value="Chromosome 15"/>
</dbReference>
<reference evidence="3" key="3">
    <citation type="submission" date="2018-12" db="EMBL/GenBank/DDBJ databases">
        <title>G10K-VGP greater horseshoe bat female genome, primary haplotype.</title>
        <authorList>
            <person name="Teeling E."/>
            <person name="Myers G."/>
            <person name="Vernes S."/>
            <person name="Pippel M."/>
            <person name="Winkler S."/>
            <person name="Fedrigo O."/>
            <person name="Rhie A."/>
            <person name="Koren S."/>
            <person name="Phillippy A."/>
            <person name="Lewin H."/>
            <person name="Damas J."/>
            <person name="Howe K."/>
            <person name="Mountcastle J."/>
            <person name="Jarvis E.D."/>
        </authorList>
    </citation>
    <scope>NUCLEOTIDE SEQUENCE [LARGE SCALE GENOMIC DNA]</scope>
</reference>
<organism evidence="2 3">
    <name type="scientific">Rhinolophus ferrumequinum</name>
    <name type="common">Greater horseshoe bat</name>
    <dbReference type="NCBI Taxonomy" id="59479"/>
    <lineage>
        <taxon>Eukaryota</taxon>
        <taxon>Metazoa</taxon>
        <taxon>Chordata</taxon>
        <taxon>Craniata</taxon>
        <taxon>Vertebrata</taxon>
        <taxon>Euteleostomi</taxon>
        <taxon>Mammalia</taxon>
        <taxon>Eutheria</taxon>
        <taxon>Laurasiatheria</taxon>
        <taxon>Chiroptera</taxon>
        <taxon>Yinpterochiroptera</taxon>
        <taxon>Rhinolophoidea</taxon>
        <taxon>Rhinolophidae</taxon>
        <taxon>Rhinolophinae</taxon>
        <taxon>Rhinolophus</taxon>
    </lineage>
</organism>
<reference evidence="2" key="5">
    <citation type="submission" date="2025-09" db="UniProtKB">
        <authorList>
            <consortium name="Ensembl"/>
        </authorList>
    </citation>
    <scope>IDENTIFICATION</scope>
</reference>
<name>A0A671EFW2_RHIFE</name>
<proteinExistence type="predicted"/>
<feature type="domain" description="KRAB" evidence="1">
    <location>
        <begin position="8"/>
        <end position="76"/>
    </location>
</feature>
<dbReference type="Pfam" id="PF01352">
    <property type="entry name" value="KRAB"/>
    <property type="match status" value="1"/>
</dbReference>
<dbReference type="GeneTree" id="ENSGT00940000160770"/>
<dbReference type="GO" id="GO:0006355">
    <property type="term" value="P:regulation of DNA-templated transcription"/>
    <property type="evidence" value="ECO:0007669"/>
    <property type="project" value="InterPro"/>
</dbReference>